<sequence>MTEGVFTITATDKDNSRAQSSIISNYNIDTRNDVVEQPLQPNGVINNGERLTDDVTRKKKKKPGVFGLFKAAMFVLRHRTKGKQKAAQVVVSSTKGDWKKLVGSMRPLHLQDNNNSRTPSQTAAYDYCATTSSPSALSCSGTMSQYASANDLQALDVPAAAAAAPSITDSMSQYASSNDLQALEASTSSGTMSQYASANNLQELDDEEEEEDPDQVFDAIGADDMIDAKAEEFILQFYQQMRRQNIDSMSGQFN</sequence>
<accession>A0AC58TU80</accession>
<dbReference type="Proteomes" id="UP000790787">
    <property type="component" value="Chromosome 22"/>
</dbReference>
<protein>
    <submittedName>
        <fullName evidence="2">Uncharacterized protein LOC142176627</fullName>
    </submittedName>
</protein>
<keyword evidence="1" id="KW-1185">Reference proteome</keyword>
<evidence type="ECO:0000313" key="2">
    <source>
        <dbReference type="RefSeq" id="XP_075100784.1"/>
    </source>
</evidence>
<reference evidence="1" key="1">
    <citation type="journal article" date="2014" name="Nat. Commun.">
        <title>The tobacco genome sequence and its comparison with those of tomato and potato.</title>
        <authorList>
            <person name="Sierro N."/>
            <person name="Battey J.N."/>
            <person name="Ouadi S."/>
            <person name="Bakaher N."/>
            <person name="Bovet L."/>
            <person name="Willig A."/>
            <person name="Goepfert S."/>
            <person name="Peitsch M.C."/>
            <person name="Ivanov N.V."/>
        </authorList>
    </citation>
    <scope>NUCLEOTIDE SEQUENCE [LARGE SCALE GENOMIC DNA]</scope>
</reference>
<gene>
    <name evidence="2" type="primary">LOC142176627</name>
</gene>
<proteinExistence type="predicted"/>
<evidence type="ECO:0000313" key="1">
    <source>
        <dbReference type="Proteomes" id="UP000790787"/>
    </source>
</evidence>
<reference evidence="2" key="2">
    <citation type="submission" date="2025-08" db="UniProtKB">
        <authorList>
            <consortium name="RefSeq"/>
        </authorList>
    </citation>
    <scope>IDENTIFICATION</scope>
    <source>
        <tissue evidence="2">Leaf</tissue>
    </source>
</reference>
<organism evidence="1 2">
    <name type="scientific">Nicotiana tabacum</name>
    <name type="common">Common tobacco</name>
    <dbReference type="NCBI Taxonomy" id="4097"/>
    <lineage>
        <taxon>Eukaryota</taxon>
        <taxon>Viridiplantae</taxon>
        <taxon>Streptophyta</taxon>
        <taxon>Embryophyta</taxon>
        <taxon>Tracheophyta</taxon>
        <taxon>Spermatophyta</taxon>
        <taxon>Magnoliopsida</taxon>
        <taxon>eudicotyledons</taxon>
        <taxon>Gunneridae</taxon>
        <taxon>Pentapetalae</taxon>
        <taxon>asterids</taxon>
        <taxon>lamiids</taxon>
        <taxon>Solanales</taxon>
        <taxon>Solanaceae</taxon>
        <taxon>Nicotianoideae</taxon>
        <taxon>Nicotianeae</taxon>
        <taxon>Nicotiana</taxon>
    </lineage>
</organism>
<name>A0AC58TU80_TOBAC</name>
<dbReference type="RefSeq" id="XP_075100784.1">
    <property type="nucleotide sequence ID" value="XM_075244683.1"/>
</dbReference>